<evidence type="ECO:0000256" key="2">
    <source>
        <dbReference type="SAM" id="SignalP"/>
    </source>
</evidence>
<protein>
    <submittedName>
        <fullName evidence="3">DUF3035 domain-containing protein</fullName>
    </submittedName>
</protein>
<dbReference type="RefSeq" id="WP_214536846.1">
    <property type="nucleotide sequence ID" value="NZ_JAHFVK010000002.1"/>
</dbReference>
<feature type="chain" id="PRO_5045206321" evidence="2">
    <location>
        <begin position="19"/>
        <end position="137"/>
    </location>
</feature>
<feature type="compositionally biased region" description="Low complexity" evidence="1">
    <location>
        <begin position="62"/>
        <end position="74"/>
    </location>
</feature>
<dbReference type="EMBL" id="JAHFVK010000002">
    <property type="protein sequence ID" value="MBT2135187.1"/>
    <property type="molecule type" value="Genomic_DNA"/>
</dbReference>
<reference evidence="3 4" key="1">
    <citation type="submission" date="2021-05" db="EMBL/GenBank/DDBJ databases">
        <title>Croceibacterium sp. LX-88 genome sequence.</title>
        <authorList>
            <person name="Luo X."/>
        </authorList>
    </citation>
    <scope>NUCLEOTIDE SEQUENCE [LARGE SCALE GENOMIC DNA]</scope>
    <source>
        <strain evidence="3 4">LX-88</strain>
    </source>
</reference>
<dbReference type="InterPro" id="IPR021395">
    <property type="entry name" value="DUF3035"/>
</dbReference>
<feature type="region of interest" description="Disordered" evidence="1">
    <location>
        <begin position="45"/>
        <end position="137"/>
    </location>
</feature>
<dbReference type="Pfam" id="PF11233">
    <property type="entry name" value="DUF3035"/>
    <property type="match status" value="1"/>
</dbReference>
<evidence type="ECO:0000313" key="4">
    <source>
        <dbReference type="Proteomes" id="UP000811255"/>
    </source>
</evidence>
<sequence length="137" mass="13889">MRMTTRIVLVASSAALLAACSSGDVLGSRERPDEFAVQRQAPLVVPPDFSLTPPVPGAPRPADSSASQQALDALFGGPAQRSAVESNAISRAGTSDPGIRSSVGDPSTYTVDKGGTTRTILAAPEGDGQDARAVIAS</sequence>
<dbReference type="Proteomes" id="UP000811255">
    <property type="component" value="Unassembled WGS sequence"/>
</dbReference>
<keyword evidence="4" id="KW-1185">Reference proteome</keyword>
<feature type="signal peptide" evidence="2">
    <location>
        <begin position="1"/>
        <end position="18"/>
    </location>
</feature>
<dbReference type="PROSITE" id="PS51257">
    <property type="entry name" value="PROKAR_LIPOPROTEIN"/>
    <property type="match status" value="1"/>
</dbReference>
<feature type="compositionally biased region" description="Polar residues" evidence="1">
    <location>
        <begin position="83"/>
        <end position="93"/>
    </location>
</feature>
<evidence type="ECO:0000313" key="3">
    <source>
        <dbReference type="EMBL" id="MBT2135187.1"/>
    </source>
</evidence>
<accession>A0ABS5W767</accession>
<proteinExistence type="predicted"/>
<keyword evidence="2" id="KW-0732">Signal</keyword>
<organism evidence="3 4">
    <name type="scientific">Croceibacterium selenioxidans</name>
    <dbReference type="NCBI Taxonomy" id="2838833"/>
    <lineage>
        <taxon>Bacteria</taxon>
        <taxon>Pseudomonadati</taxon>
        <taxon>Pseudomonadota</taxon>
        <taxon>Alphaproteobacteria</taxon>
        <taxon>Sphingomonadales</taxon>
        <taxon>Erythrobacteraceae</taxon>
        <taxon>Croceibacterium</taxon>
    </lineage>
</organism>
<comment type="caution">
    <text evidence="3">The sequence shown here is derived from an EMBL/GenBank/DDBJ whole genome shotgun (WGS) entry which is preliminary data.</text>
</comment>
<gene>
    <name evidence="3" type="ORF">KK137_12695</name>
</gene>
<name>A0ABS5W767_9SPHN</name>
<evidence type="ECO:0000256" key="1">
    <source>
        <dbReference type="SAM" id="MobiDB-lite"/>
    </source>
</evidence>